<organism evidence="1 2">
    <name type="scientific">Halostreptopolyspora alba</name>
    <dbReference type="NCBI Taxonomy" id="2487137"/>
    <lineage>
        <taxon>Bacteria</taxon>
        <taxon>Bacillati</taxon>
        <taxon>Actinomycetota</taxon>
        <taxon>Actinomycetes</taxon>
        <taxon>Streptosporangiales</taxon>
        <taxon>Nocardiopsidaceae</taxon>
        <taxon>Halostreptopolyspora</taxon>
    </lineage>
</organism>
<comment type="caution">
    <text evidence="1">The sequence shown here is derived from an EMBL/GenBank/DDBJ whole genome shotgun (WGS) entry which is preliminary data.</text>
</comment>
<gene>
    <name evidence="1" type="ORF">EFW17_17105</name>
</gene>
<accession>A0A3N0E5T8</accession>
<protein>
    <submittedName>
        <fullName evidence="1">Uncharacterized protein</fullName>
    </submittedName>
</protein>
<reference evidence="1 2" key="1">
    <citation type="submission" date="2018-11" db="EMBL/GenBank/DDBJ databases">
        <title>The genome draft of YIM 96095.</title>
        <authorList>
            <person name="Tang S.-K."/>
            <person name="Chunyu W.-X."/>
            <person name="Feng Y.-Z."/>
        </authorList>
    </citation>
    <scope>NUCLEOTIDE SEQUENCE [LARGE SCALE GENOMIC DNA]</scope>
    <source>
        <strain evidence="1 2">YIM 96095</strain>
    </source>
</reference>
<name>A0A3N0E5T8_9ACTN</name>
<dbReference type="EMBL" id="RJMB01000018">
    <property type="protein sequence ID" value="RNL83211.1"/>
    <property type="molecule type" value="Genomic_DNA"/>
</dbReference>
<evidence type="ECO:0000313" key="1">
    <source>
        <dbReference type="EMBL" id="RNL83211.1"/>
    </source>
</evidence>
<evidence type="ECO:0000313" key="2">
    <source>
        <dbReference type="Proteomes" id="UP000269198"/>
    </source>
</evidence>
<keyword evidence="2" id="KW-1185">Reference proteome</keyword>
<proteinExistence type="predicted"/>
<dbReference type="AlphaFoldDB" id="A0A3N0E5T8"/>
<dbReference type="Proteomes" id="UP000269198">
    <property type="component" value="Unassembled WGS sequence"/>
</dbReference>
<sequence length="173" mass="19187">MSTVTAFSVSLTVPTPADLSDSEAELRAEFEYGDDYEQRVMLACDLLAETDCDFRVRGFGVCWPVDVGYDLSTFLEGLPELLADLRSGREGVCDFYAQGTERVLRFFPEGAWVRITCESRTAWAPDAGTERVGRGELERMLVETAVAFGRSVGNMGLSMAGEEPFASWRWGRV</sequence>